<reference evidence="3" key="1">
    <citation type="journal article" date="2014" name="Proc. Natl. Acad. Sci. U.S.A.">
        <title>Extensive sampling of basidiomycete genomes demonstrates inadequacy of the white-rot/brown-rot paradigm for wood decay fungi.</title>
        <authorList>
            <person name="Riley R."/>
            <person name="Salamov A.A."/>
            <person name="Brown D.W."/>
            <person name="Nagy L.G."/>
            <person name="Floudas D."/>
            <person name="Held B.W."/>
            <person name="Levasseur A."/>
            <person name="Lombard V."/>
            <person name="Morin E."/>
            <person name="Otillar R."/>
            <person name="Lindquist E.A."/>
            <person name="Sun H."/>
            <person name="LaButti K.M."/>
            <person name="Schmutz J."/>
            <person name="Jabbour D."/>
            <person name="Luo H."/>
            <person name="Baker S.E."/>
            <person name="Pisabarro A.G."/>
            <person name="Walton J.D."/>
            <person name="Blanchette R.A."/>
            <person name="Henrissat B."/>
            <person name="Martin F."/>
            <person name="Cullen D."/>
            <person name="Hibbett D.S."/>
            <person name="Grigoriev I.V."/>
        </authorList>
    </citation>
    <scope>NUCLEOTIDE SEQUENCE [LARGE SCALE GENOMIC DNA]</scope>
    <source>
        <strain evidence="3">CBS 339.88</strain>
    </source>
</reference>
<dbReference type="Gene3D" id="3.80.10.10">
    <property type="entry name" value="Ribonuclease Inhibitor"/>
    <property type="match status" value="1"/>
</dbReference>
<proteinExistence type="predicted"/>
<dbReference type="SUPFAM" id="SSF52047">
    <property type="entry name" value="RNI-like"/>
    <property type="match status" value="1"/>
</dbReference>
<sequence>MDPQPSVHTRSGNFLEPNANDRGHEPSPYSSPISCLSEDLLTLILHMVRDSFDDLDDSAARAKVPFIASHVSRFWRFCAIGYPFLWSTIVIILPWNQDIVEAYLRRSKQCFLDISFMGNDEIRSGFIPTVTSEDYQHLFSLLLPHFPRCRSLDTRRAFDNDDANIPFTILEQLLETDMPHLDKLILAIDPYIYDDEFTERGVQSLFPSSPLLRDLRVVGIGVERFSLPSSPFSNRAALKTLHLSRISGYHTTTFSELKVVLQACPSLTSLAIYDDLLSDWPGISDSFEVPTLESIYILGNMLTVSELLLYLISPNLKELVVAPFVPADLNLLFAQSSNDRSRFSSLRELKVALANADAYEALQKASACFPEVEYILLASLHHFDFTEFFTFKGEGDDTDFFFPNLLDLALTDVDETYCKGIRDVQVFRAQHHLPLRTVYVDSDSLQLIKSKIATEGQTLDLDVVEGNFWEALRKGLLYSEDEGAFVGRF</sequence>
<organism evidence="2 3">
    <name type="scientific">Galerina marginata (strain CBS 339.88)</name>
    <dbReference type="NCBI Taxonomy" id="685588"/>
    <lineage>
        <taxon>Eukaryota</taxon>
        <taxon>Fungi</taxon>
        <taxon>Dikarya</taxon>
        <taxon>Basidiomycota</taxon>
        <taxon>Agaricomycotina</taxon>
        <taxon>Agaricomycetes</taxon>
        <taxon>Agaricomycetidae</taxon>
        <taxon>Agaricales</taxon>
        <taxon>Agaricineae</taxon>
        <taxon>Strophariaceae</taxon>
        <taxon>Galerina</taxon>
    </lineage>
</organism>
<evidence type="ECO:0000313" key="2">
    <source>
        <dbReference type="EMBL" id="KDR72914.1"/>
    </source>
</evidence>
<dbReference type="OrthoDB" id="3047947at2759"/>
<feature type="compositionally biased region" description="Polar residues" evidence="1">
    <location>
        <begin position="1"/>
        <end position="12"/>
    </location>
</feature>
<name>A0A067SZ03_GALM3</name>
<dbReference type="Proteomes" id="UP000027222">
    <property type="component" value="Unassembled WGS sequence"/>
</dbReference>
<evidence type="ECO:0008006" key="4">
    <source>
        <dbReference type="Google" id="ProtNLM"/>
    </source>
</evidence>
<keyword evidence="3" id="KW-1185">Reference proteome</keyword>
<dbReference type="EMBL" id="KL142387">
    <property type="protein sequence ID" value="KDR72914.1"/>
    <property type="molecule type" value="Genomic_DNA"/>
</dbReference>
<dbReference type="InterPro" id="IPR032675">
    <property type="entry name" value="LRR_dom_sf"/>
</dbReference>
<protein>
    <recommendedName>
        <fullName evidence="4">F-box domain-containing protein</fullName>
    </recommendedName>
</protein>
<evidence type="ECO:0000313" key="3">
    <source>
        <dbReference type="Proteomes" id="UP000027222"/>
    </source>
</evidence>
<dbReference type="HOGENOM" id="CLU_020999_5_1_1"/>
<gene>
    <name evidence="2" type="ORF">GALMADRAFT_252259</name>
</gene>
<evidence type="ECO:0000256" key="1">
    <source>
        <dbReference type="SAM" id="MobiDB-lite"/>
    </source>
</evidence>
<dbReference type="AlphaFoldDB" id="A0A067SZ03"/>
<accession>A0A067SZ03</accession>
<feature type="region of interest" description="Disordered" evidence="1">
    <location>
        <begin position="1"/>
        <end position="31"/>
    </location>
</feature>